<dbReference type="EMBL" id="JBEPLT010000001">
    <property type="protein sequence ID" value="MET3559550.1"/>
    <property type="molecule type" value="Genomic_DNA"/>
</dbReference>
<reference evidence="2 3" key="1">
    <citation type="submission" date="2024-06" db="EMBL/GenBank/DDBJ databases">
        <title>Genomic Encyclopedia of Type Strains, Phase IV (KMG-IV): sequencing the most valuable type-strain genomes for metagenomic binning, comparative biology and taxonomic classification.</title>
        <authorList>
            <person name="Goeker M."/>
        </authorList>
    </citation>
    <scope>NUCLEOTIDE SEQUENCE [LARGE SCALE GENOMIC DNA]</scope>
    <source>
        <strain evidence="2 3">DSM 23650</strain>
    </source>
</reference>
<sequence>MRDYGNFKRYLARSRSHGIITVCGIDLRILVALYQELKQKLMKSFKNSVF</sequence>
<dbReference type="Proteomes" id="UP001549112">
    <property type="component" value="Unassembled WGS sequence"/>
</dbReference>
<evidence type="ECO:0000313" key="2">
    <source>
        <dbReference type="EMBL" id="MET3559550.1"/>
    </source>
</evidence>
<evidence type="ECO:0000313" key="3">
    <source>
        <dbReference type="Proteomes" id="UP001549112"/>
    </source>
</evidence>
<name>A0ABV2FM31_9HYPH</name>
<protein>
    <recommendedName>
        <fullName evidence="1">Plasmid replication protein C N-terminal domain-containing protein</fullName>
    </recommendedName>
</protein>
<evidence type="ECO:0000259" key="1">
    <source>
        <dbReference type="Pfam" id="PF03428"/>
    </source>
</evidence>
<dbReference type="RefSeq" id="WP_354185177.1">
    <property type="nucleotide sequence ID" value="NZ_JBEPLT010000001.1"/>
</dbReference>
<dbReference type="InterPro" id="IPR005090">
    <property type="entry name" value="RepC_N"/>
</dbReference>
<feature type="domain" description="Plasmid replication protein C N-terminal" evidence="1">
    <location>
        <begin position="1"/>
        <end position="39"/>
    </location>
</feature>
<keyword evidence="3" id="KW-1185">Reference proteome</keyword>
<accession>A0ABV2FM31</accession>
<dbReference type="Pfam" id="PF03428">
    <property type="entry name" value="RP-C"/>
    <property type="match status" value="1"/>
</dbReference>
<proteinExistence type="predicted"/>
<gene>
    <name evidence="2" type="ORF">ABID39_000220</name>
</gene>
<comment type="caution">
    <text evidence="2">The sequence shown here is derived from an EMBL/GenBank/DDBJ whole genome shotgun (WGS) entry which is preliminary data.</text>
</comment>
<organism evidence="2 3">
    <name type="scientific">Bartonella japonica</name>
    <dbReference type="NCBI Taxonomy" id="357761"/>
    <lineage>
        <taxon>Bacteria</taxon>
        <taxon>Pseudomonadati</taxon>
        <taxon>Pseudomonadota</taxon>
        <taxon>Alphaproteobacteria</taxon>
        <taxon>Hyphomicrobiales</taxon>
        <taxon>Bartonellaceae</taxon>
        <taxon>Bartonella</taxon>
    </lineage>
</organism>